<reference evidence="1 2" key="1">
    <citation type="submission" date="2021-06" db="EMBL/GenBank/DDBJ databases">
        <title>Caerostris extrusa draft genome.</title>
        <authorList>
            <person name="Kono N."/>
            <person name="Arakawa K."/>
        </authorList>
    </citation>
    <scope>NUCLEOTIDE SEQUENCE [LARGE SCALE GENOMIC DNA]</scope>
</reference>
<gene>
    <name evidence="1" type="ORF">CEXT_236461</name>
</gene>
<sequence length="80" mass="9209">MSSRYSYFGARVLDDSEQCEESDLLSPALFTRSKHIYKQGLHFRVGAATPADDRSLFRQSKSHLFAPEVFGNFRLKFPIH</sequence>
<comment type="caution">
    <text evidence="1">The sequence shown here is derived from an EMBL/GenBank/DDBJ whole genome shotgun (WGS) entry which is preliminary data.</text>
</comment>
<organism evidence="1 2">
    <name type="scientific">Caerostris extrusa</name>
    <name type="common">Bark spider</name>
    <name type="synonym">Caerostris bankana</name>
    <dbReference type="NCBI Taxonomy" id="172846"/>
    <lineage>
        <taxon>Eukaryota</taxon>
        <taxon>Metazoa</taxon>
        <taxon>Ecdysozoa</taxon>
        <taxon>Arthropoda</taxon>
        <taxon>Chelicerata</taxon>
        <taxon>Arachnida</taxon>
        <taxon>Araneae</taxon>
        <taxon>Araneomorphae</taxon>
        <taxon>Entelegynae</taxon>
        <taxon>Araneoidea</taxon>
        <taxon>Araneidae</taxon>
        <taxon>Caerostris</taxon>
    </lineage>
</organism>
<accession>A0AAV4RZX5</accession>
<protein>
    <submittedName>
        <fullName evidence="1">Uncharacterized protein</fullName>
    </submittedName>
</protein>
<keyword evidence="2" id="KW-1185">Reference proteome</keyword>
<evidence type="ECO:0000313" key="2">
    <source>
        <dbReference type="Proteomes" id="UP001054945"/>
    </source>
</evidence>
<evidence type="ECO:0000313" key="1">
    <source>
        <dbReference type="EMBL" id="GIY25901.1"/>
    </source>
</evidence>
<dbReference type="AlphaFoldDB" id="A0AAV4RZX5"/>
<name>A0AAV4RZX5_CAEEX</name>
<dbReference type="Proteomes" id="UP001054945">
    <property type="component" value="Unassembled WGS sequence"/>
</dbReference>
<dbReference type="EMBL" id="BPLR01008599">
    <property type="protein sequence ID" value="GIY25901.1"/>
    <property type="molecule type" value="Genomic_DNA"/>
</dbReference>
<proteinExistence type="predicted"/>